<accession>A0A327JPC7</accession>
<keyword evidence="3" id="KW-1185">Reference proteome</keyword>
<dbReference type="InterPro" id="IPR003672">
    <property type="entry name" value="CobN/Mg_chltase"/>
</dbReference>
<dbReference type="EMBL" id="NPEU01001083">
    <property type="protein sequence ID" value="RAI25268.1"/>
    <property type="molecule type" value="Genomic_DNA"/>
</dbReference>
<evidence type="ECO:0000313" key="3">
    <source>
        <dbReference type="Proteomes" id="UP000248863"/>
    </source>
</evidence>
<feature type="non-terminal residue" evidence="2">
    <location>
        <position position="1"/>
    </location>
</feature>
<evidence type="ECO:0000259" key="1">
    <source>
        <dbReference type="Pfam" id="PF02514"/>
    </source>
</evidence>
<evidence type="ECO:0000313" key="2">
    <source>
        <dbReference type="EMBL" id="RAI25268.1"/>
    </source>
</evidence>
<reference evidence="2 3" key="1">
    <citation type="submission" date="2017-07" db="EMBL/GenBank/DDBJ databases">
        <title>Draft Genome Sequences of Select Purple Nonsulfur Bacteria.</title>
        <authorList>
            <person name="Lasarre B."/>
            <person name="Mckinlay J.B."/>
        </authorList>
    </citation>
    <scope>NUCLEOTIDE SEQUENCE [LARGE SCALE GENOMIC DNA]</scope>
    <source>
        <strain evidence="2 3">DSM 11907</strain>
    </source>
</reference>
<dbReference type="OrthoDB" id="9757976at2"/>
<name>A0A327JPC7_9BRAD</name>
<dbReference type="PANTHER" id="PTHR44119">
    <property type="entry name" value="MAGNESIUM-CHELATASE SUBUNIT CHLH, CHLOROPLASTIC"/>
    <property type="match status" value="1"/>
</dbReference>
<dbReference type="AlphaFoldDB" id="A0A327JPC7"/>
<gene>
    <name evidence="2" type="ORF">CH338_31410</name>
</gene>
<protein>
    <recommendedName>
        <fullName evidence="1">CobN/magnesium chelatase domain-containing protein</fullName>
    </recommendedName>
</protein>
<feature type="domain" description="CobN/magnesium chelatase" evidence="1">
    <location>
        <begin position="1"/>
        <end position="83"/>
    </location>
</feature>
<feature type="non-terminal residue" evidence="2">
    <location>
        <position position="83"/>
    </location>
</feature>
<dbReference type="Pfam" id="PF02514">
    <property type="entry name" value="CobN-Mg_chel"/>
    <property type="match status" value="1"/>
</dbReference>
<dbReference type="RefSeq" id="WP_146619053.1">
    <property type="nucleotide sequence ID" value="NZ_NPEU01001083.1"/>
</dbReference>
<sequence length="83" mass="9058">RLADALLTRHLQDHGEYPGSIVVDLWGSATMRTAGEEFAMALRLIGVVPVWDNTSDRVSGFEVLTLAQLGRPRIAVTLRISGL</sequence>
<comment type="caution">
    <text evidence="2">The sequence shown here is derived from an EMBL/GenBank/DDBJ whole genome shotgun (WGS) entry which is preliminary data.</text>
</comment>
<organism evidence="2 3">
    <name type="scientific">Rhodoplanes elegans</name>
    <dbReference type="NCBI Taxonomy" id="29408"/>
    <lineage>
        <taxon>Bacteria</taxon>
        <taxon>Pseudomonadati</taxon>
        <taxon>Pseudomonadota</taxon>
        <taxon>Alphaproteobacteria</taxon>
        <taxon>Hyphomicrobiales</taxon>
        <taxon>Nitrobacteraceae</taxon>
        <taxon>Rhodoplanes</taxon>
    </lineage>
</organism>
<proteinExistence type="predicted"/>
<dbReference type="Proteomes" id="UP000248863">
    <property type="component" value="Unassembled WGS sequence"/>
</dbReference>
<dbReference type="PANTHER" id="PTHR44119:SF4">
    <property type="entry name" value="AEROBIC COBALTOCHELATASE SUBUNIT COBN"/>
    <property type="match status" value="1"/>
</dbReference>